<evidence type="ECO:0000259" key="7">
    <source>
        <dbReference type="Pfam" id="PF01545"/>
    </source>
</evidence>
<feature type="transmembrane region" description="Helical" evidence="6">
    <location>
        <begin position="81"/>
        <end position="103"/>
    </location>
</feature>
<comment type="subcellular location">
    <subcellularLocation>
        <location evidence="1">Membrane</location>
        <topology evidence="1">Multi-pass membrane protein</topology>
    </subcellularLocation>
</comment>
<keyword evidence="5 6" id="KW-0472">Membrane</keyword>
<gene>
    <name evidence="8" type="ORF">FHS55_002698</name>
</gene>
<feature type="transmembrane region" description="Helical" evidence="6">
    <location>
        <begin position="183"/>
        <end position="205"/>
    </location>
</feature>
<feature type="transmembrane region" description="Helical" evidence="6">
    <location>
        <begin position="39"/>
        <end position="60"/>
    </location>
</feature>
<comment type="caution">
    <text evidence="8">The sequence shown here is derived from an EMBL/GenBank/DDBJ whole genome shotgun (WGS) entry which is preliminary data.</text>
</comment>
<dbReference type="InterPro" id="IPR050291">
    <property type="entry name" value="CDF_Transporter"/>
</dbReference>
<feature type="domain" description="Cation efflux protein transmembrane" evidence="7">
    <location>
        <begin position="14"/>
        <end position="213"/>
    </location>
</feature>
<keyword evidence="4 6" id="KW-1133">Transmembrane helix</keyword>
<organism evidence="8 9">
    <name type="scientific">Ancylobacter tetraedralis</name>
    <dbReference type="NCBI Taxonomy" id="217068"/>
    <lineage>
        <taxon>Bacteria</taxon>
        <taxon>Pseudomonadati</taxon>
        <taxon>Pseudomonadota</taxon>
        <taxon>Alphaproteobacteria</taxon>
        <taxon>Hyphomicrobiales</taxon>
        <taxon>Xanthobacteraceae</taxon>
        <taxon>Ancylobacter</taxon>
    </lineage>
</organism>
<feature type="transmembrane region" description="Helical" evidence="6">
    <location>
        <begin position="115"/>
        <end position="137"/>
    </location>
</feature>
<proteinExistence type="predicted"/>
<dbReference type="GO" id="GO:0016020">
    <property type="term" value="C:membrane"/>
    <property type="evidence" value="ECO:0007669"/>
    <property type="project" value="UniProtKB-SubCell"/>
</dbReference>
<sequence>MLDPASKARERSMLLGAISDFALGLLFLAAALWANSLMMMAEVIRGYILLALELVLLVLLRRIQRGAFHDFDYGAGKLEQFANAGLGTAMGLAGASVAVAASYRWWHPPEQVELGLIAAVVLSLVNLVQNGLVLRALWKAGSDGSSVIITGQVRTRLAKLISSGIVLLALLANALFAGSPIGLFAEVAGSVFVAVVMVQLAVSMWKQALPSLLDRALEERQQVQINRALIAQFDAYDSLGAVRSRLSGNTAYVEIELGFLPERTMADIQAAMDRITTELATLLPGASVTVIPRLAAPAHAGPGANAWRED</sequence>
<feature type="transmembrane region" description="Helical" evidence="6">
    <location>
        <begin position="157"/>
        <end position="177"/>
    </location>
</feature>
<feature type="transmembrane region" description="Helical" evidence="6">
    <location>
        <begin position="12"/>
        <end position="33"/>
    </location>
</feature>
<dbReference type="InterPro" id="IPR027469">
    <property type="entry name" value="Cation_efflux_TMD_sf"/>
</dbReference>
<evidence type="ECO:0000313" key="9">
    <source>
        <dbReference type="Proteomes" id="UP000533469"/>
    </source>
</evidence>
<protein>
    <submittedName>
        <fullName evidence="8">Divalent metal cation (Fe/Co/Zn/Cd) transporter</fullName>
    </submittedName>
</protein>
<reference evidence="8 9" key="1">
    <citation type="submission" date="2020-08" db="EMBL/GenBank/DDBJ databases">
        <title>Genomic Encyclopedia of Type Strains, Phase IV (KMG-IV): sequencing the most valuable type-strain genomes for metagenomic binning, comparative biology and taxonomic classification.</title>
        <authorList>
            <person name="Goeker M."/>
        </authorList>
    </citation>
    <scope>NUCLEOTIDE SEQUENCE [LARGE SCALE GENOMIC DNA]</scope>
    <source>
        <strain evidence="8 9">DSM 5895</strain>
    </source>
</reference>
<name>A0A839ZBG5_9HYPH</name>
<dbReference type="GO" id="GO:0008324">
    <property type="term" value="F:monoatomic cation transmembrane transporter activity"/>
    <property type="evidence" value="ECO:0007669"/>
    <property type="project" value="InterPro"/>
</dbReference>
<dbReference type="AlphaFoldDB" id="A0A839ZBG5"/>
<evidence type="ECO:0000256" key="2">
    <source>
        <dbReference type="ARBA" id="ARBA00022448"/>
    </source>
</evidence>
<keyword evidence="2" id="KW-0813">Transport</keyword>
<dbReference type="InterPro" id="IPR058533">
    <property type="entry name" value="Cation_efflux_TM"/>
</dbReference>
<dbReference type="Pfam" id="PF01545">
    <property type="entry name" value="Cation_efflux"/>
    <property type="match status" value="1"/>
</dbReference>
<evidence type="ECO:0000256" key="5">
    <source>
        <dbReference type="ARBA" id="ARBA00023136"/>
    </source>
</evidence>
<evidence type="ECO:0000256" key="3">
    <source>
        <dbReference type="ARBA" id="ARBA00022692"/>
    </source>
</evidence>
<dbReference type="PANTHER" id="PTHR43840">
    <property type="entry name" value="MITOCHONDRIAL METAL TRANSPORTER 1-RELATED"/>
    <property type="match status" value="1"/>
</dbReference>
<dbReference type="EMBL" id="JACICD010000004">
    <property type="protein sequence ID" value="MBB3772089.1"/>
    <property type="molecule type" value="Genomic_DNA"/>
</dbReference>
<evidence type="ECO:0000313" key="8">
    <source>
        <dbReference type="EMBL" id="MBB3772089.1"/>
    </source>
</evidence>
<evidence type="ECO:0000256" key="6">
    <source>
        <dbReference type="SAM" id="Phobius"/>
    </source>
</evidence>
<keyword evidence="9" id="KW-1185">Reference proteome</keyword>
<dbReference type="RefSeq" id="WP_183190225.1">
    <property type="nucleotide sequence ID" value="NZ_JACICD010000004.1"/>
</dbReference>
<dbReference type="SUPFAM" id="SSF161111">
    <property type="entry name" value="Cation efflux protein transmembrane domain-like"/>
    <property type="match status" value="1"/>
</dbReference>
<dbReference type="PANTHER" id="PTHR43840:SF15">
    <property type="entry name" value="MITOCHONDRIAL METAL TRANSPORTER 1-RELATED"/>
    <property type="match status" value="1"/>
</dbReference>
<dbReference type="InterPro" id="IPR036837">
    <property type="entry name" value="Cation_efflux_CTD_sf"/>
</dbReference>
<keyword evidence="3 6" id="KW-0812">Transmembrane</keyword>
<accession>A0A839ZBG5</accession>
<dbReference type="Gene3D" id="3.30.70.1350">
    <property type="entry name" value="Cation efflux protein, cytoplasmic domain"/>
    <property type="match status" value="1"/>
</dbReference>
<evidence type="ECO:0000256" key="4">
    <source>
        <dbReference type="ARBA" id="ARBA00022989"/>
    </source>
</evidence>
<dbReference type="Proteomes" id="UP000533469">
    <property type="component" value="Unassembled WGS sequence"/>
</dbReference>
<evidence type="ECO:0000256" key="1">
    <source>
        <dbReference type="ARBA" id="ARBA00004141"/>
    </source>
</evidence>
<dbReference type="Gene3D" id="1.20.1510.10">
    <property type="entry name" value="Cation efflux protein transmembrane domain"/>
    <property type="match status" value="1"/>
</dbReference>